<dbReference type="EMBL" id="OV725080">
    <property type="protein sequence ID" value="CAH1400624.1"/>
    <property type="molecule type" value="Genomic_DNA"/>
</dbReference>
<dbReference type="AlphaFoldDB" id="A0A9P0HF11"/>
<evidence type="ECO:0000313" key="2">
    <source>
        <dbReference type="Proteomes" id="UP001152798"/>
    </source>
</evidence>
<keyword evidence="2" id="KW-1185">Reference proteome</keyword>
<accession>A0A9P0HF11</accession>
<sequence>MICIYRQCNFYREIIAVKYKKLRE</sequence>
<organism evidence="1 2">
    <name type="scientific">Nezara viridula</name>
    <name type="common">Southern green stink bug</name>
    <name type="synonym">Cimex viridulus</name>
    <dbReference type="NCBI Taxonomy" id="85310"/>
    <lineage>
        <taxon>Eukaryota</taxon>
        <taxon>Metazoa</taxon>
        <taxon>Ecdysozoa</taxon>
        <taxon>Arthropoda</taxon>
        <taxon>Hexapoda</taxon>
        <taxon>Insecta</taxon>
        <taxon>Pterygota</taxon>
        <taxon>Neoptera</taxon>
        <taxon>Paraneoptera</taxon>
        <taxon>Hemiptera</taxon>
        <taxon>Heteroptera</taxon>
        <taxon>Panheteroptera</taxon>
        <taxon>Pentatomomorpha</taxon>
        <taxon>Pentatomoidea</taxon>
        <taxon>Pentatomidae</taxon>
        <taxon>Pentatominae</taxon>
        <taxon>Nezara</taxon>
    </lineage>
</organism>
<gene>
    <name evidence="1" type="ORF">NEZAVI_LOCUS9828</name>
</gene>
<name>A0A9P0HF11_NEZVI</name>
<evidence type="ECO:0000313" key="1">
    <source>
        <dbReference type="EMBL" id="CAH1400624.1"/>
    </source>
</evidence>
<protein>
    <submittedName>
        <fullName evidence="1">Uncharacterized protein</fullName>
    </submittedName>
</protein>
<dbReference type="Proteomes" id="UP001152798">
    <property type="component" value="Chromosome 4"/>
</dbReference>
<reference evidence="1" key="1">
    <citation type="submission" date="2022-01" db="EMBL/GenBank/DDBJ databases">
        <authorList>
            <person name="King R."/>
        </authorList>
    </citation>
    <scope>NUCLEOTIDE SEQUENCE</scope>
</reference>
<proteinExistence type="predicted"/>